<name>A0ABD0KNS6_9CAEN</name>
<dbReference type="Pfam" id="PF00235">
    <property type="entry name" value="Profilin"/>
    <property type="match status" value="1"/>
</dbReference>
<reference evidence="1 2" key="1">
    <citation type="journal article" date="2023" name="Sci. Data">
        <title>Genome assembly of the Korean intertidal mud-creeper Batillaria attramentaria.</title>
        <authorList>
            <person name="Patra A.K."/>
            <person name="Ho P.T."/>
            <person name="Jun S."/>
            <person name="Lee S.J."/>
            <person name="Kim Y."/>
            <person name="Won Y.J."/>
        </authorList>
    </citation>
    <scope>NUCLEOTIDE SEQUENCE [LARGE SCALE GENOMIC DNA]</scope>
    <source>
        <strain evidence="1">Wonlab-2016</strain>
    </source>
</reference>
<sequence>MRLLQLICRKDKDTAVEDVEEKKDEKHDEKKGETITIMASTLREDLTRILENVSRRHKVNQAAIMDFHGNVLAITSGWNVLSDDRLSLQRVLTTASTHSMYRLSLFGDDFLCLRCEDAQTIMGHSKKTVMTAHATRKCVVVGLAPAETPGSCLHEMKRAWVDMEAQGF</sequence>
<keyword evidence="2" id="KW-1185">Reference proteome</keyword>
<organism evidence="1 2">
    <name type="scientific">Batillaria attramentaria</name>
    <dbReference type="NCBI Taxonomy" id="370345"/>
    <lineage>
        <taxon>Eukaryota</taxon>
        <taxon>Metazoa</taxon>
        <taxon>Spiralia</taxon>
        <taxon>Lophotrochozoa</taxon>
        <taxon>Mollusca</taxon>
        <taxon>Gastropoda</taxon>
        <taxon>Caenogastropoda</taxon>
        <taxon>Sorbeoconcha</taxon>
        <taxon>Cerithioidea</taxon>
        <taxon>Batillariidae</taxon>
        <taxon>Batillaria</taxon>
    </lineage>
</organism>
<evidence type="ECO:0008006" key="3">
    <source>
        <dbReference type="Google" id="ProtNLM"/>
    </source>
</evidence>
<dbReference type="AlphaFoldDB" id="A0ABD0KNS6"/>
<dbReference type="SUPFAM" id="SSF55770">
    <property type="entry name" value="Profilin (actin-binding protein)"/>
    <property type="match status" value="1"/>
</dbReference>
<proteinExistence type="predicted"/>
<accession>A0ABD0KNS6</accession>
<dbReference type="InterPro" id="IPR048278">
    <property type="entry name" value="PFN"/>
</dbReference>
<dbReference type="InterPro" id="IPR036140">
    <property type="entry name" value="PFN_sf"/>
</dbReference>
<evidence type="ECO:0000313" key="1">
    <source>
        <dbReference type="EMBL" id="KAK7488888.1"/>
    </source>
</evidence>
<gene>
    <name evidence="1" type="ORF">BaRGS_00019845</name>
</gene>
<protein>
    <recommendedName>
        <fullName evidence="3">Roadblock/LAMTOR2 domain-containing protein</fullName>
    </recommendedName>
</protein>
<comment type="caution">
    <text evidence="1">The sequence shown here is derived from an EMBL/GenBank/DDBJ whole genome shotgun (WGS) entry which is preliminary data.</text>
</comment>
<dbReference type="EMBL" id="JACVVK020000145">
    <property type="protein sequence ID" value="KAK7488888.1"/>
    <property type="molecule type" value="Genomic_DNA"/>
</dbReference>
<evidence type="ECO:0000313" key="2">
    <source>
        <dbReference type="Proteomes" id="UP001519460"/>
    </source>
</evidence>
<dbReference type="Proteomes" id="UP001519460">
    <property type="component" value="Unassembled WGS sequence"/>
</dbReference>
<dbReference type="Gene3D" id="3.30.450.30">
    <property type="entry name" value="Dynein light chain 2a, cytoplasmic"/>
    <property type="match status" value="1"/>
</dbReference>